<comment type="caution">
    <text evidence="1">The sequence shown here is derived from an EMBL/GenBank/DDBJ whole genome shotgun (WGS) entry which is preliminary data.</text>
</comment>
<dbReference type="AlphaFoldDB" id="A0A8T2T5A9"/>
<proteinExistence type="predicted"/>
<reference evidence="1" key="1">
    <citation type="submission" date="2021-08" db="EMBL/GenBank/DDBJ databases">
        <title>WGS assembly of Ceratopteris richardii.</title>
        <authorList>
            <person name="Marchant D.B."/>
            <person name="Chen G."/>
            <person name="Jenkins J."/>
            <person name="Shu S."/>
            <person name="Leebens-Mack J."/>
            <person name="Grimwood J."/>
            <person name="Schmutz J."/>
            <person name="Soltis P."/>
            <person name="Soltis D."/>
            <person name="Chen Z.-H."/>
        </authorList>
    </citation>
    <scope>NUCLEOTIDE SEQUENCE</scope>
    <source>
        <strain evidence="1">Whitten #5841</strain>
        <tissue evidence="1">Leaf</tissue>
    </source>
</reference>
<gene>
    <name evidence="1" type="ORF">KP509_15G020600</name>
</gene>
<protein>
    <submittedName>
        <fullName evidence="1">Uncharacterized protein</fullName>
    </submittedName>
</protein>
<accession>A0A8T2T5A9</accession>
<sequence length="140" mass="16134">MKKRRAVDKYPSPSTALTIKGGLSNATKDFLGRSPIRKREVREYISVVHRLLTRGRQRPCCAEYSEGSRMKELWLGSGRYLLGRESTATEVLVSQNGDKWLRRETHQQAPDTVMLKARREDKWKTWVPTTLAMLPANDYP</sequence>
<organism evidence="1 2">
    <name type="scientific">Ceratopteris richardii</name>
    <name type="common">Triangle waterfern</name>
    <dbReference type="NCBI Taxonomy" id="49495"/>
    <lineage>
        <taxon>Eukaryota</taxon>
        <taxon>Viridiplantae</taxon>
        <taxon>Streptophyta</taxon>
        <taxon>Embryophyta</taxon>
        <taxon>Tracheophyta</taxon>
        <taxon>Polypodiopsida</taxon>
        <taxon>Polypodiidae</taxon>
        <taxon>Polypodiales</taxon>
        <taxon>Pteridineae</taxon>
        <taxon>Pteridaceae</taxon>
        <taxon>Parkerioideae</taxon>
        <taxon>Ceratopteris</taxon>
    </lineage>
</organism>
<keyword evidence="2" id="KW-1185">Reference proteome</keyword>
<dbReference type="Proteomes" id="UP000825935">
    <property type="component" value="Chromosome 15"/>
</dbReference>
<evidence type="ECO:0000313" key="2">
    <source>
        <dbReference type="Proteomes" id="UP000825935"/>
    </source>
</evidence>
<dbReference type="EMBL" id="CM035420">
    <property type="protein sequence ID" value="KAH7404320.1"/>
    <property type="molecule type" value="Genomic_DNA"/>
</dbReference>
<name>A0A8T2T5A9_CERRI</name>
<evidence type="ECO:0000313" key="1">
    <source>
        <dbReference type="EMBL" id="KAH7404320.1"/>
    </source>
</evidence>